<evidence type="ECO:0000256" key="3">
    <source>
        <dbReference type="ARBA" id="ARBA00022741"/>
    </source>
</evidence>
<evidence type="ECO:0000256" key="5">
    <source>
        <dbReference type="ARBA" id="ARBA00022958"/>
    </source>
</evidence>
<dbReference type="InterPro" id="IPR008225">
    <property type="entry name" value="F420-0_g-glutamyl_ligase"/>
</dbReference>
<keyword evidence="3" id="KW-0547">Nucleotide-binding</keyword>
<gene>
    <name evidence="9" type="primary">cofE</name>
    <name evidence="9" type="synonym">fbiB</name>
</gene>
<dbReference type="SUPFAM" id="SSF144010">
    <property type="entry name" value="CofE-like"/>
    <property type="match status" value="1"/>
</dbReference>
<dbReference type="Gene3D" id="3.30.1330.100">
    <property type="entry name" value="CofE-like"/>
    <property type="match status" value="1"/>
</dbReference>
<keyword evidence="6" id="KW-0342">GTP-binding</keyword>
<dbReference type="InterPro" id="IPR002847">
    <property type="entry name" value="F420-0_gamma-glut_ligase-dom"/>
</dbReference>
<dbReference type="PANTHER" id="PTHR47917">
    <property type="match status" value="1"/>
</dbReference>
<evidence type="ECO:0000259" key="8">
    <source>
        <dbReference type="Pfam" id="PF01996"/>
    </source>
</evidence>
<evidence type="ECO:0000256" key="7">
    <source>
        <dbReference type="ARBA" id="ARBA00023211"/>
    </source>
</evidence>
<evidence type="ECO:0000256" key="6">
    <source>
        <dbReference type="ARBA" id="ARBA00023134"/>
    </source>
</evidence>
<dbReference type="AlphaFoldDB" id="A0A075GPK4"/>
<reference evidence="9" key="1">
    <citation type="journal article" date="2014" name="Genome Biol. Evol.">
        <title>Pangenome evidence for extensive interdomain horizontal transfer affecting lineage core and shell genes in uncultured planktonic thaumarchaeota and euryarchaeota.</title>
        <authorList>
            <person name="Deschamps P."/>
            <person name="Zivanovic Y."/>
            <person name="Moreira D."/>
            <person name="Rodriguez-Valera F."/>
            <person name="Lopez-Garcia P."/>
        </authorList>
    </citation>
    <scope>NUCLEOTIDE SEQUENCE</scope>
</reference>
<dbReference type="GO" id="GO:0052618">
    <property type="term" value="F:coenzyme F420-0:L-glutamate ligase activity"/>
    <property type="evidence" value="ECO:0007669"/>
    <property type="project" value="UniProtKB-EC"/>
</dbReference>
<dbReference type="PANTHER" id="PTHR47917:SF1">
    <property type="entry name" value="COENZYME F420:L-GLUTAMATE LIGASE"/>
    <property type="match status" value="1"/>
</dbReference>
<feature type="domain" description="Coenzyme F420:L-glutamate ligase-like" evidence="8">
    <location>
        <begin position="18"/>
        <end position="226"/>
    </location>
</feature>
<protein>
    <submittedName>
        <fullName evidence="9">F420-dependent oxidoreductase, putative (CofE, fbiB)</fullName>
        <ecNumber evidence="9">6.3.2.31</ecNumber>
    </submittedName>
</protein>
<evidence type="ECO:0000313" key="9">
    <source>
        <dbReference type="EMBL" id="AIF04970.1"/>
    </source>
</evidence>
<organism evidence="9">
    <name type="scientific">uncultured marine thaumarchaeote KM3_177_D01</name>
    <dbReference type="NCBI Taxonomy" id="1456059"/>
    <lineage>
        <taxon>Archaea</taxon>
        <taxon>Nitrososphaerota</taxon>
        <taxon>environmental samples</taxon>
    </lineage>
</organism>
<accession>A0A075GPK4</accession>
<dbReference type="GO" id="GO:0046872">
    <property type="term" value="F:metal ion binding"/>
    <property type="evidence" value="ECO:0007669"/>
    <property type="project" value="UniProtKB-KW"/>
</dbReference>
<dbReference type="Gene3D" id="3.90.1660.10">
    <property type="entry name" value="CofE-like domain"/>
    <property type="match status" value="1"/>
</dbReference>
<proteinExistence type="predicted"/>
<dbReference type="Pfam" id="PF01996">
    <property type="entry name" value="F420_ligase"/>
    <property type="match status" value="1"/>
</dbReference>
<dbReference type="EC" id="6.3.2.31" evidence="9"/>
<evidence type="ECO:0000256" key="2">
    <source>
        <dbReference type="ARBA" id="ARBA00022723"/>
    </source>
</evidence>
<sequence length="249" mass="27530">MFKTNRMALEIIPVKIQKEIESDDDLVDLILESSEINEDDILVFSQKIISKNEGRILSLSSVKPSLLADGIASSYGKDPRLVELILSESKRIVRMENGIIIVETNHGFVCANAGIDESNVQDGYATLLPDDPDKSANLLKDRIKQKTGKHTAVIISDTFGRPFRLGQTDVAIGIAGLEPILDYNGKPDTFGKIMQVTAIAVADEICSASELVMGKVEKCPIAIVRNYDFSYSDVKIQKMLRSDHDDLFR</sequence>
<keyword evidence="1 9" id="KW-0436">Ligase</keyword>
<dbReference type="GO" id="GO:0005525">
    <property type="term" value="F:GTP binding"/>
    <property type="evidence" value="ECO:0007669"/>
    <property type="project" value="UniProtKB-KW"/>
</dbReference>
<evidence type="ECO:0000256" key="1">
    <source>
        <dbReference type="ARBA" id="ARBA00022598"/>
    </source>
</evidence>
<keyword evidence="7" id="KW-0464">Manganese</keyword>
<keyword evidence="5" id="KW-0630">Potassium</keyword>
<keyword evidence="4" id="KW-0460">Magnesium</keyword>
<dbReference type="EMBL" id="KF900724">
    <property type="protein sequence ID" value="AIF04970.1"/>
    <property type="molecule type" value="Genomic_DNA"/>
</dbReference>
<name>A0A075GPK4_9ARCH</name>
<evidence type="ECO:0000256" key="4">
    <source>
        <dbReference type="ARBA" id="ARBA00022842"/>
    </source>
</evidence>
<keyword evidence="2" id="KW-0479">Metal-binding</keyword>
<dbReference type="NCBIfam" id="TIGR01916">
    <property type="entry name" value="F420_cofE"/>
    <property type="match status" value="1"/>
</dbReference>